<name>A0A0S6UDK3_NEOTH</name>
<protein>
    <submittedName>
        <fullName evidence="3">Sugar phosphate isomerases/epimerases</fullName>
    </submittedName>
</protein>
<feature type="domain" description="Xylose isomerase-like TIM barrel" evidence="2">
    <location>
        <begin position="46"/>
        <end position="233"/>
    </location>
</feature>
<dbReference type="InterPro" id="IPR013022">
    <property type="entry name" value="Xyl_isomerase-like_TIM-brl"/>
</dbReference>
<dbReference type="InterPro" id="IPR050417">
    <property type="entry name" value="Sugar_Epim/Isomerase"/>
</dbReference>
<dbReference type="RefSeq" id="WP_011393753.1">
    <property type="nucleotide sequence ID" value="NZ_DF238840.1"/>
</dbReference>
<dbReference type="EMBL" id="DF238840">
    <property type="protein sequence ID" value="GAF25494.1"/>
    <property type="molecule type" value="Genomic_DNA"/>
</dbReference>
<dbReference type="Proteomes" id="UP000063718">
    <property type="component" value="Unassembled WGS sequence"/>
</dbReference>
<dbReference type="GeneID" id="45618306"/>
<dbReference type="Gene3D" id="3.20.20.150">
    <property type="entry name" value="Divalent-metal-dependent TIM barrel enzymes"/>
    <property type="match status" value="1"/>
</dbReference>
<dbReference type="SUPFAM" id="SSF51658">
    <property type="entry name" value="Xylose isomerase-like"/>
    <property type="match status" value="1"/>
</dbReference>
<evidence type="ECO:0000259" key="2">
    <source>
        <dbReference type="Pfam" id="PF01261"/>
    </source>
</evidence>
<proteinExistence type="predicted"/>
<gene>
    <name evidence="3" type="ORF">MTY_0829</name>
</gene>
<evidence type="ECO:0000256" key="1">
    <source>
        <dbReference type="ARBA" id="ARBA00023235"/>
    </source>
</evidence>
<dbReference type="PANTHER" id="PTHR43489">
    <property type="entry name" value="ISOMERASE"/>
    <property type="match status" value="1"/>
</dbReference>
<organism evidence="3">
    <name type="scientific">Moorella thermoacetica Y72</name>
    <dbReference type="NCBI Taxonomy" id="1325331"/>
    <lineage>
        <taxon>Bacteria</taxon>
        <taxon>Bacillati</taxon>
        <taxon>Bacillota</taxon>
        <taxon>Clostridia</taxon>
        <taxon>Neomoorellales</taxon>
        <taxon>Neomoorellaceae</taxon>
        <taxon>Neomoorella</taxon>
    </lineage>
</organism>
<accession>A0A0S6UDK3</accession>
<dbReference type="AlphaFoldDB" id="A0A0S6UDK3"/>
<evidence type="ECO:0000313" key="3">
    <source>
        <dbReference type="EMBL" id="GAF25494.1"/>
    </source>
</evidence>
<reference evidence="3" key="1">
    <citation type="journal article" date="2014" name="Gene">
        <title>Genome-guided analysis of transformation efficiency and carbon dioxide assimilation by Moorella thermoacetica Y72.</title>
        <authorList>
            <person name="Tsukahara K."/>
            <person name="Kita A."/>
            <person name="Nakashimada Y."/>
            <person name="Hoshino T."/>
            <person name="Murakami K."/>
        </authorList>
    </citation>
    <scope>NUCLEOTIDE SEQUENCE [LARGE SCALE GENOMIC DNA]</scope>
    <source>
        <strain evidence="3">Y72</strain>
    </source>
</reference>
<dbReference type="GO" id="GO:0016853">
    <property type="term" value="F:isomerase activity"/>
    <property type="evidence" value="ECO:0007669"/>
    <property type="project" value="UniProtKB-KW"/>
</dbReference>
<keyword evidence="1 3" id="KW-0413">Isomerase</keyword>
<sequence>MRASIYEYMKVGIVHFKAFPEVVNGTGPVVETLQRIAEDDFFTAVEVGWIRDIKQRMEAARLLRIAHLEVCYACQPAIFSQKLNLNSLEPGERKRAIKQVFNCLKEASDLGAVAVRIPAGKDPGAERREEAKKLLVDSLSQICEYAREMGNPAITLKIFDRDIDKESLIGHFCDAFDIARQLCPSYPKFGLLADLSHFPLLREKPEEALPLVKDYLTAFHIGNCVMKDRRHPIYGDLQPRFGVEDGEIDTPQVSAYFRLLADMGLIGPEKRPVLSAEVRPLLPGETSELILANAKRVIKEAWALA</sequence>
<dbReference type="Pfam" id="PF01261">
    <property type="entry name" value="AP_endonuc_2"/>
    <property type="match status" value="1"/>
</dbReference>
<dbReference type="InterPro" id="IPR036237">
    <property type="entry name" value="Xyl_isomerase-like_sf"/>
</dbReference>
<dbReference type="PANTHER" id="PTHR43489:SF7">
    <property type="entry name" value="3-DEHYDRO-D-GULOSIDE 4-EPIMERASE-RELATED"/>
    <property type="match status" value="1"/>
</dbReference>